<dbReference type="KEGG" id="skr:BRX40_13025"/>
<accession>A0A1L6JBF1</accession>
<keyword evidence="1" id="KW-1133">Transmembrane helix</keyword>
<feature type="transmembrane region" description="Helical" evidence="1">
    <location>
        <begin position="113"/>
        <end position="136"/>
    </location>
</feature>
<sequence length="170" mass="18379">MSGSPYAGLGKVDTSTRAHWLAPLSIVVGSLTVLVPFKASFPILPPFGLMMLLAWRLHRPDLLKPWAPVLLGFGDDLVSGQPMGSSMLFWTVSFIAIDVLDTRIVWRDFLQDWLLAAGAISLCLIGGRLVAAPLGAHVDTVLLIQILVSIALFPVLSRLVARLDGKRGAR</sequence>
<keyword evidence="3" id="KW-1185">Reference proteome</keyword>
<protein>
    <submittedName>
        <fullName evidence="2">Rod shape-determining protein MreD</fullName>
    </submittedName>
</protein>
<dbReference type="STRING" id="93064.BRX40_13025"/>
<feature type="transmembrane region" description="Helical" evidence="1">
    <location>
        <begin position="142"/>
        <end position="161"/>
    </location>
</feature>
<dbReference type="AlphaFoldDB" id="A0A1L6JBF1"/>
<evidence type="ECO:0000313" key="2">
    <source>
        <dbReference type="EMBL" id="APR53223.1"/>
    </source>
</evidence>
<feature type="transmembrane region" description="Helical" evidence="1">
    <location>
        <begin position="20"/>
        <end position="37"/>
    </location>
</feature>
<name>A0A1L6JBF1_9SPHN</name>
<keyword evidence="1" id="KW-0812">Transmembrane</keyword>
<gene>
    <name evidence="2" type="ORF">BRX40_13025</name>
</gene>
<dbReference type="EMBL" id="CP018820">
    <property type="protein sequence ID" value="APR53223.1"/>
    <property type="molecule type" value="Genomic_DNA"/>
</dbReference>
<evidence type="ECO:0000256" key="1">
    <source>
        <dbReference type="SAM" id="Phobius"/>
    </source>
</evidence>
<dbReference type="Proteomes" id="UP000185161">
    <property type="component" value="Chromosome"/>
</dbReference>
<dbReference type="GeneID" id="44133485"/>
<feature type="transmembrane region" description="Helical" evidence="1">
    <location>
        <begin position="87"/>
        <end position="106"/>
    </location>
</feature>
<dbReference type="RefSeq" id="WP_075151894.1">
    <property type="nucleotide sequence ID" value="NZ_CP018820.1"/>
</dbReference>
<organism evidence="2 3">
    <name type="scientific">Sphingomonas koreensis</name>
    <dbReference type="NCBI Taxonomy" id="93064"/>
    <lineage>
        <taxon>Bacteria</taxon>
        <taxon>Pseudomonadati</taxon>
        <taxon>Pseudomonadota</taxon>
        <taxon>Alphaproteobacteria</taxon>
        <taxon>Sphingomonadales</taxon>
        <taxon>Sphingomonadaceae</taxon>
        <taxon>Sphingomonas</taxon>
    </lineage>
</organism>
<proteinExistence type="predicted"/>
<keyword evidence="1" id="KW-0472">Membrane</keyword>
<evidence type="ECO:0000313" key="3">
    <source>
        <dbReference type="Proteomes" id="UP000185161"/>
    </source>
</evidence>
<reference evidence="3" key="1">
    <citation type="submission" date="2016-12" db="EMBL/GenBank/DDBJ databases">
        <title>Whole genome sequencing of Sphingomonas sp. ABOJV.</title>
        <authorList>
            <person name="Conlan S."/>
            <person name="Thomas P.J."/>
            <person name="Mullikin J."/>
            <person name="Palmore T.N."/>
            <person name="Frank K.M."/>
            <person name="Segre J.A."/>
        </authorList>
    </citation>
    <scope>NUCLEOTIDE SEQUENCE [LARGE SCALE GENOMIC DNA]</scope>
    <source>
        <strain evidence="3">ABOJV</strain>
    </source>
</reference>